<feature type="transmembrane region" description="Helical" evidence="10">
    <location>
        <begin position="267"/>
        <end position="285"/>
    </location>
</feature>
<evidence type="ECO:0000256" key="9">
    <source>
        <dbReference type="ARBA" id="ARBA00023136"/>
    </source>
</evidence>
<dbReference type="PANTHER" id="PTHR12468">
    <property type="entry name" value="GPI MANNOSYLTRANSFERASE 2"/>
    <property type="match status" value="1"/>
</dbReference>
<dbReference type="EMBL" id="JBBDGN010000003">
    <property type="protein sequence ID" value="MEJ1091101.1"/>
    <property type="molecule type" value="Genomic_DNA"/>
</dbReference>
<evidence type="ECO:0000256" key="6">
    <source>
        <dbReference type="ARBA" id="ARBA00022692"/>
    </source>
</evidence>
<feature type="transmembrane region" description="Helical" evidence="10">
    <location>
        <begin position="87"/>
        <end position="115"/>
    </location>
</feature>
<keyword evidence="9 10" id="KW-0472">Membrane</keyword>
<feature type="transmembrane region" description="Helical" evidence="10">
    <location>
        <begin position="14"/>
        <end position="35"/>
    </location>
</feature>
<organism evidence="11 12">
    <name type="scientific">Microbacterium istanbulense</name>
    <dbReference type="NCBI Taxonomy" id="3122049"/>
    <lineage>
        <taxon>Bacteria</taxon>
        <taxon>Bacillati</taxon>
        <taxon>Actinomycetota</taxon>
        <taxon>Actinomycetes</taxon>
        <taxon>Micrococcales</taxon>
        <taxon>Microbacteriaceae</taxon>
        <taxon>Microbacterium</taxon>
    </lineage>
</organism>
<sequence>MTTQRHIAVQVRPAAPAVLGYVAVRMVGLVALWGAGGYSWPAFWGSLTEQYDADWLLAVASSGYDDGRDAPSNLAFFPLYPALVRGVGAVVGIPAGGLVVSWGAGLACAVALYAIGRRMGNPSMGTAMAVLWGVLPHAVTQSMAYTETVFTALAAWTLFALLGRQWILAGALTALAGLARPTAAALIAVTGTAMIVQLVRTRGRDWRAWIAGLMAPLGMLGYIVWVSARTGGLDGYLAIQAGWGSSFDAGRYTARTFLVLLDGDAPLQYLMVSAVIVASVTLAAISASERVRWELQLYGLLVIILALGVAGYYQSKARLLMPAFTLLIPVATWVSRMRPTTRFLVLSVLTLISAWYGTYLLIHAPYSP</sequence>
<evidence type="ECO:0000313" key="11">
    <source>
        <dbReference type="EMBL" id="MEJ1091101.1"/>
    </source>
</evidence>
<evidence type="ECO:0000256" key="1">
    <source>
        <dbReference type="ARBA" id="ARBA00004477"/>
    </source>
</evidence>
<feature type="transmembrane region" description="Helical" evidence="10">
    <location>
        <begin position="208"/>
        <end position="228"/>
    </location>
</feature>
<evidence type="ECO:0000256" key="4">
    <source>
        <dbReference type="ARBA" id="ARBA00022676"/>
    </source>
</evidence>
<keyword evidence="3" id="KW-0337">GPI-anchor biosynthesis</keyword>
<keyword evidence="6 10" id="KW-0812">Transmembrane</keyword>
<keyword evidence="7" id="KW-0256">Endoplasmic reticulum</keyword>
<evidence type="ECO:0000313" key="12">
    <source>
        <dbReference type="Proteomes" id="UP001366085"/>
    </source>
</evidence>
<evidence type="ECO:0000256" key="8">
    <source>
        <dbReference type="ARBA" id="ARBA00022989"/>
    </source>
</evidence>
<feature type="transmembrane region" description="Helical" evidence="10">
    <location>
        <begin position="343"/>
        <end position="362"/>
    </location>
</feature>
<keyword evidence="5" id="KW-0808">Transferase</keyword>
<evidence type="ECO:0000256" key="3">
    <source>
        <dbReference type="ARBA" id="ARBA00022502"/>
    </source>
</evidence>
<proteinExistence type="predicted"/>
<evidence type="ECO:0008006" key="13">
    <source>
        <dbReference type="Google" id="ProtNLM"/>
    </source>
</evidence>
<dbReference type="RefSeq" id="WP_337318313.1">
    <property type="nucleotide sequence ID" value="NZ_JBBDGN010000003.1"/>
</dbReference>
<gene>
    <name evidence="11" type="ORF">WDU93_05285</name>
</gene>
<comment type="caution">
    <text evidence="11">The sequence shown here is derived from an EMBL/GenBank/DDBJ whole genome shotgun (WGS) entry which is preliminary data.</text>
</comment>
<reference evidence="11 12" key="1">
    <citation type="submission" date="2024-02" db="EMBL/GenBank/DDBJ databases">
        <authorList>
            <person name="Saticioglu I.B."/>
        </authorList>
    </citation>
    <scope>NUCLEOTIDE SEQUENCE [LARGE SCALE GENOMIC DNA]</scope>
    <source>
        <strain evidence="11 12">Mu-43</strain>
    </source>
</reference>
<feature type="transmembrane region" description="Helical" evidence="10">
    <location>
        <begin position="297"/>
        <end position="313"/>
    </location>
</feature>
<evidence type="ECO:0000256" key="2">
    <source>
        <dbReference type="ARBA" id="ARBA00004687"/>
    </source>
</evidence>
<accession>A0ABU8LIF5</accession>
<evidence type="ECO:0000256" key="7">
    <source>
        <dbReference type="ARBA" id="ARBA00022824"/>
    </source>
</evidence>
<protein>
    <recommendedName>
        <fullName evidence="13">Glycosyltransferase RgtA/B/C/D-like domain-containing protein</fullName>
    </recommendedName>
</protein>
<dbReference type="Proteomes" id="UP001366085">
    <property type="component" value="Unassembled WGS sequence"/>
</dbReference>
<feature type="transmembrane region" description="Helical" evidence="10">
    <location>
        <begin position="319"/>
        <end position="336"/>
    </location>
</feature>
<comment type="pathway">
    <text evidence="2">Glycolipid biosynthesis; glycosylphosphatidylinositol-anchor biosynthesis.</text>
</comment>
<evidence type="ECO:0000256" key="5">
    <source>
        <dbReference type="ARBA" id="ARBA00022679"/>
    </source>
</evidence>
<dbReference type="InterPro" id="IPR007315">
    <property type="entry name" value="PIG-V/Gpi18"/>
</dbReference>
<keyword evidence="4" id="KW-0328">Glycosyltransferase</keyword>
<keyword evidence="12" id="KW-1185">Reference proteome</keyword>
<name>A0ABU8LIF5_9MICO</name>
<feature type="transmembrane region" description="Helical" evidence="10">
    <location>
        <begin position="166"/>
        <end position="196"/>
    </location>
</feature>
<evidence type="ECO:0000256" key="10">
    <source>
        <dbReference type="SAM" id="Phobius"/>
    </source>
</evidence>
<keyword evidence="8 10" id="KW-1133">Transmembrane helix</keyword>
<dbReference type="PANTHER" id="PTHR12468:SF2">
    <property type="entry name" value="GPI MANNOSYLTRANSFERASE 2"/>
    <property type="match status" value="1"/>
</dbReference>
<comment type="subcellular location">
    <subcellularLocation>
        <location evidence="1">Endoplasmic reticulum membrane</location>
        <topology evidence="1">Multi-pass membrane protein</topology>
    </subcellularLocation>
</comment>